<protein>
    <submittedName>
        <fullName evidence="1">Uncharacterized protein</fullName>
    </submittedName>
</protein>
<proteinExistence type="predicted"/>
<reference evidence="1 2" key="1">
    <citation type="journal article" date="2022" name="Hortic Res">
        <title>A haplotype resolved chromosomal level avocado genome allows analysis of novel avocado genes.</title>
        <authorList>
            <person name="Nath O."/>
            <person name="Fletcher S.J."/>
            <person name="Hayward A."/>
            <person name="Shaw L.M."/>
            <person name="Masouleh A.K."/>
            <person name="Furtado A."/>
            <person name="Henry R.J."/>
            <person name="Mitter N."/>
        </authorList>
    </citation>
    <scope>NUCLEOTIDE SEQUENCE [LARGE SCALE GENOMIC DNA]</scope>
    <source>
        <strain evidence="2">cv. Hass</strain>
    </source>
</reference>
<accession>A0ACC2MT35</accession>
<gene>
    <name evidence="1" type="ORF">MRB53_001864</name>
</gene>
<name>A0ACC2MT35_PERAE</name>
<dbReference type="Proteomes" id="UP001234297">
    <property type="component" value="Chromosome 1"/>
</dbReference>
<keyword evidence="2" id="KW-1185">Reference proteome</keyword>
<sequence length="782" mass="85998">MSLFSVTANQLNGRLPPDLGIRLSHLIQFFAARNQFTGPIPVSLSNASGLQELALSSNQFSGSIPTNLGKLGGLQFLNLENNLLGSGEAEDMDSLSSLTNCSLLNKLSISENRLTGALPNSIANLSTNLDMLYLGKNQMFGSIPSGVGNLFKLIILSLSFNSFTGMIPEGIGKLKQLQVLNLRENRFSGEIPAFIGNNTQLSYLLLAKNNLQGSIPSSLENCHRLQQLNLAYNHLHGYITKQVFSIATLQILNLRANSLFGSLPTEVGNLKSLGTLIISDNKLSGEIPRSVDNCLSLENLYIESNFFQGTFPPLSSLKGMLEMDISCNNFSGQIPEYLQKLRYLKYLNLSYNNFEGEVLQEGIFKIASAVSVIGNRELCGGSPALLLHTCPSQDSKEERRHFSPRAIIAIIVGSVLCLCFLFSLLYFYMRKSKKHSHSDPITDPLEEQLLNISYRDLCKGTDSFSSANLIGIGSYGHVYKTFLDCIGTIVAVKVLNLQHPGASKSFIAECRALRNVRHRNLLKALSVCSSIDSKGDDFKALVFEYMGNGNLDQWLHPDKHEQHQSKNLSLIQMLNIAVDVASALNYLHNSCKKPIVHCDLKPSNVLLDDNMIAHVGDFGLVRFLFEATNNCSQNHTNSSGIRDTIGYVAPKYGMGNKVSTSGDVYSYGIILLEMFTGKKPTDEMFHGSLNLHQFAKLALPERVVEIVNQSLLSIEVEGLGEKQTHTYPKSTLEMCLISTIKVGVACSMISMKDRMAIGDVLVEMKGIRDLYLGVGNIHDSNN</sequence>
<organism evidence="1 2">
    <name type="scientific">Persea americana</name>
    <name type="common">Avocado</name>
    <dbReference type="NCBI Taxonomy" id="3435"/>
    <lineage>
        <taxon>Eukaryota</taxon>
        <taxon>Viridiplantae</taxon>
        <taxon>Streptophyta</taxon>
        <taxon>Embryophyta</taxon>
        <taxon>Tracheophyta</taxon>
        <taxon>Spermatophyta</taxon>
        <taxon>Magnoliopsida</taxon>
        <taxon>Magnoliidae</taxon>
        <taxon>Laurales</taxon>
        <taxon>Lauraceae</taxon>
        <taxon>Persea</taxon>
    </lineage>
</organism>
<evidence type="ECO:0000313" key="1">
    <source>
        <dbReference type="EMBL" id="KAJ8648841.1"/>
    </source>
</evidence>
<comment type="caution">
    <text evidence="1">The sequence shown here is derived from an EMBL/GenBank/DDBJ whole genome shotgun (WGS) entry which is preliminary data.</text>
</comment>
<evidence type="ECO:0000313" key="2">
    <source>
        <dbReference type="Proteomes" id="UP001234297"/>
    </source>
</evidence>
<dbReference type="EMBL" id="CM056809">
    <property type="protein sequence ID" value="KAJ8648841.1"/>
    <property type="molecule type" value="Genomic_DNA"/>
</dbReference>